<evidence type="ECO:0000313" key="2">
    <source>
        <dbReference type="EMBL" id="AOM78877.1"/>
    </source>
</evidence>
<dbReference type="OrthoDB" id="9975435at2"/>
<evidence type="ECO:0000313" key="3">
    <source>
        <dbReference type="Proteomes" id="UP000094313"/>
    </source>
</evidence>
<dbReference type="EMBL" id="CP017141">
    <property type="protein sequence ID" value="AOM78877.1"/>
    <property type="molecule type" value="Genomic_DNA"/>
</dbReference>
<evidence type="ECO:0000256" key="1">
    <source>
        <dbReference type="SAM" id="MobiDB-lite"/>
    </source>
</evidence>
<reference evidence="2 3" key="1">
    <citation type="submission" date="2016-08" db="EMBL/GenBank/DDBJ databases">
        <authorList>
            <person name="Seilhamer J.J."/>
        </authorList>
    </citation>
    <scope>NUCLEOTIDE SEQUENCE [LARGE SCALE GENOMIC DNA]</scope>
    <source>
        <strain evidence="2 3">DX4</strain>
    </source>
</reference>
<feature type="compositionally biased region" description="Basic and acidic residues" evidence="1">
    <location>
        <begin position="23"/>
        <end position="41"/>
    </location>
</feature>
<name>A0A1D7QJM5_9SPHI</name>
<feature type="region of interest" description="Disordered" evidence="1">
    <location>
        <begin position="1"/>
        <end position="68"/>
    </location>
</feature>
<accession>A0A1D7QJM5</accession>
<gene>
    <name evidence="2" type="ORF">BFS30_17890</name>
</gene>
<dbReference type="KEGG" id="psty:BFS30_17890"/>
<protein>
    <submittedName>
        <fullName evidence="2">Uncharacterized protein</fullName>
    </submittedName>
</protein>
<organism evidence="2 3">
    <name type="scientific">Pedobacter steynii</name>
    <dbReference type="NCBI Taxonomy" id="430522"/>
    <lineage>
        <taxon>Bacteria</taxon>
        <taxon>Pseudomonadati</taxon>
        <taxon>Bacteroidota</taxon>
        <taxon>Sphingobacteriia</taxon>
        <taxon>Sphingobacteriales</taxon>
        <taxon>Sphingobacteriaceae</taxon>
        <taxon>Pedobacter</taxon>
    </lineage>
</organism>
<sequence>MNNQKDTKRKQGVVPESELQGSDADRAYNEQGEFPKLDKDISGSNANGGKESGEDEAEDKNLSTQQGS</sequence>
<dbReference type="Proteomes" id="UP000094313">
    <property type="component" value="Chromosome"/>
</dbReference>
<dbReference type="AlphaFoldDB" id="A0A1D7QJM5"/>
<proteinExistence type="predicted"/>
<keyword evidence="3" id="KW-1185">Reference proteome</keyword>